<dbReference type="InterPro" id="IPR023211">
    <property type="entry name" value="DNA_pol_palm_dom_sf"/>
</dbReference>
<dbReference type="GO" id="GO:0042276">
    <property type="term" value="P:error-prone translesion synthesis"/>
    <property type="evidence" value="ECO:0007669"/>
    <property type="project" value="TreeGrafter"/>
</dbReference>
<keyword evidence="6 20" id="KW-0548">Nucleotidyltransferase</keyword>
<comment type="cofactor">
    <cofactor evidence="1">
        <name>[4Fe-4S] cluster</name>
        <dbReference type="ChEBI" id="CHEBI:49883"/>
    </cofactor>
</comment>
<dbReference type="GO" id="GO:0051539">
    <property type="term" value="F:4 iron, 4 sulfur cluster binding"/>
    <property type="evidence" value="ECO:0007669"/>
    <property type="project" value="UniProtKB-KW"/>
</dbReference>
<dbReference type="FunFam" id="1.10.287.690:FF:000002">
    <property type="entry name" value="DNA polymerase zeta"/>
    <property type="match status" value="1"/>
</dbReference>
<feature type="domain" description="DNA-directed DNA polymerase family B exonuclease" evidence="23">
    <location>
        <begin position="692"/>
        <end position="923"/>
    </location>
</feature>
<dbReference type="InterPro" id="IPR012337">
    <property type="entry name" value="RNaseH-like_sf"/>
</dbReference>
<dbReference type="SMART" id="SM00486">
    <property type="entry name" value="POLBc"/>
    <property type="match status" value="1"/>
</dbReference>
<dbReference type="PRINTS" id="PR00106">
    <property type="entry name" value="DNAPOLB"/>
</dbReference>
<dbReference type="GO" id="GO:0005634">
    <property type="term" value="C:nucleus"/>
    <property type="evidence" value="ECO:0007669"/>
    <property type="project" value="UniProtKB-SubCell"/>
</dbReference>
<dbReference type="Pfam" id="PF03104">
    <property type="entry name" value="DNA_pol_B_exo1"/>
    <property type="match status" value="1"/>
</dbReference>
<sequence>MSDARLHVQINDYDTYQTHSLKLDQLYNDVVQVPIIRIFGSLVVGIDDGDGDRENADDSHTKHGDAKHAEKALSYNVLVHVHNYYPYLYVDCFEDEALLRSKDYIGQLEEYLEKSLQQSFLRKKGDEEEEVINLNTDSGLGKRKFIAKVAICKASPIYGYQIGYKLFYKISLLSPLYKTRLTNLFQDKLINICDFSSSFDRGTKKSYAVNVYEAHIPYLLQFLTDFNLFGCGWLEINNTYLRYPILNDNTNIDTAHLKSYLRPFIKPNNILDSFNFARIGRSLLEFDITTENIHNRSYIKQRHLHNDFVENRRFNSGIPNSEIHLSSLNHIYKDLKYQCESRGSKMTESQFSQNNLGLGGTSWENQSDLEDLMSYVISLTKPAPTEKLDEYFKRFIESDKFSKFSTAFDLIDIEKVTNSSGGISLLNFNDDLMKWTVYLSLFEDLIMSKDISKQEENDVIHSDIIEAKSKSSLGIDFDSDDFTDSEQINPNDGTEESDIDLAEHGGVQSHPNRSDHDIMFEVSQRKRRRTSASQATEEGQSALQVPSSPRNYFSRFAESEESDNLPDLVDVPMNRHLYEIIKPHLLDPNHIMKSFDEQHMLKVIYADPHYDKESDVQSKPMIFANKKISIPLINYNTIEAVKVTAGSNLLPMSLMIKKSLRDSSSSKNKVCARSICSWKYLIEPPLRAEIEKWVTVEEAKMKYKRSKFRSQIEPPITQTNDFKFSYRSEKVSRKPSSFNSLTNFHIEIHVNTFNDLLPNPNVDPITMIFYTFSDSNQMFLKNNDKVGILVYLEPGSLTDEFHKQLRKVSSYLVEKPIVTIFFDEKSMIDKLIWLVECFDPDILSGYEINASSWGYVIERFRNSYDINLLFELSRCKFKSNGKFGDRWGYTHTSAFKINGRHILNLWRLLKSELSLTNYSLENISYHLLHQTLPKYLNFQLSQWYSGNNFLELLSVFKYYMKRVQLMMKIIDIQELITKNVEQSRLIGIDFNSNFYRGSQFKVESILCRITKAENILLNSVSKQQVHEMRLLECIPLVMEPDSNFYKSPLVVLDFQSLYPSIMIAYNYCYSTILGKLHGFSPKKNVIGYLKNLKLPPGLVDLFAKIDGLNISPNGYVFVKSSIRKSMLAKMLEEILNARINVKYVMKLFKDDPELIKLYNSRQLALKLIANVTYGYTSATFSGRMPNSDIADAIVSTGREILTQSASLIELTHYGAKVVYGDTDSLFVYLPGKTKKDAFKIGKELASFITDRFPDPIKLKFEKVYHPCILLAKKRYVGYSYEYEDQQEPKFDAKGIETIRRDGIPAQQKMVEKTIRLLFETKNLSLIKKYTMEQFYKILINKVSIKDFCFAKGVRFGTYKNEAHLPPGAIIANRNVNKDPRNEPQYRERVPYLIFQDSSKLRIRDRCISPEDFIKSYNTLKPLSLDNEYYITRVLIPPLERIFNLIGVDIKGWYKELPKFSNELFETKTNIFQFAKFIKSNSCACCGSKLEEHSKSKFICCQCLSNELELIANLSMSSKLGEFKVLSADKTCEMCVNMNYEGLGSRSIRSCMNECVNHTCLVYYNKIRVTKEKGQLDEKYLHVFSDLEW</sequence>
<evidence type="ECO:0000256" key="19">
    <source>
        <dbReference type="ARBA" id="ARBA00066055"/>
    </source>
</evidence>
<dbReference type="InterPro" id="IPR006172">
    <property type="entry name" value="DNA-dir_DNA_pol_B"/>
</dbReference>
<evidence type="ECO:0000256" key="4">
    <source>
        <dbReference type="ARBA" id="ARBA00022485"/>
    </source>
</evidence>
<feature type="region of interest" description="Disordered" evidence="21">
    <location>
        <begin position="523"/>
        <end position="550"/>
    </location>
</feature>
<dbReference type="Gene3D" id="3.30.342.10">
    <property type="entry name" value="DNA Polymerase, chain B, domain 1"/>
    <property type="match status" value="1"/>
</dbReference>
<evidence type="ECO:0000256" key="20">
    <source>
        <dbReference type="RuleBase" id="RU000442"/>
    </source>
</evidence>
<evidence type="ECO:0000256" key="1">
    <source>
        <dbReference type="ARBA" id="ARBA00001966"/>
    </source>
</evidence>
<keyword evidence="11" id="KW-0862">Zinc</keyword>
<dbReference type="GO" id="GO:0000724">
    <property type="term" value="P:double-strand break repair via homologous recombination"/>
    <property type="evidence" value="ECO:0007669"/>
    <property type="project" value="TreeGrafter"/>
</dbReference>
<dbReference type="GO" id="GO:0000166">
    <property type="term" value="F:nucleotide binding"/>
    <property type="evidence" value="ECO:0007669"/>
    <property type="project" value="InterPro"/>
</dbReference>
<name>A0A0V1Q568_9ASCO</name>
<keyword evidence="16" id="KW-0234">DNA repair</keyword>
<evidence type="ECO:0000256" key="11">
    <source>
        <dbReference type="ARBA" id="ARBA00022833"/>
    </source>
</evidence>
<evidence type="ECO:0000256" key="3">
    <source>
        <dbReference type="ARBA" id="ARBA00005755"/>
    </source>
</evidence>
<feature type="domain" description="DNA polymerase delta/zeta catalytic subunit N-terminal" evidence="24">
    <location>
        <begin position="84"/>
        <end position="177"/>
    </location>
</feature>
<dbReference type="GeneID" id="26837602"/>
<evidence type="ECO:0000256" key="14">
    <source>
        <dbReference type="ARBA" id="ARBA00023014"/>
    </source>
</evidence>
<dbReference type="Gene3D" id="3.30.420.10">
    <property type="entry name" value="Ribonuclease H-like superfamily/Ribonuclease H"/>
    <property type="match status" value="1"/>
</dbReference>
<comment type="catalytic activity">
    <reaction evidence="18 20">
        <text>DNA(n) + a 2'-deoxyribonucleoside 5'-triphosphate = DNA(n+1) + diphosphate</text>
        <dbReference type="Rhea" id="RHEA:22508"/>
        <dbReference type="Rhea" id="RHEA-COMP:17339"/>
        <dbReference type="Rhea" id="RHEA-COMP:17340"/>
        <dbReference type="ChEBI" id="CHEBI:33019"/>
        <dbReference type="ChEBI" id="CHEBI:61560"/>
        <dbReference type="ChEBI" id="CHEBI:173112"/>
        <dbReference type="EC" id="2.7.7.7"/>
    </reaction>
</comment>
<accession>A0A0V1Q568</accession>
<evidence type="ECO:0000256" key="10">
    <source>
        <dbReference type="ARBA" id="ARBA00022771"/>
    </source>
</evidence>
<dbReference type="InterPro" id="IPR036397">
    <property type="entry name" value="RNaseH_sf"/>
</dbReference>
<keyword evidence="17" id="KW-0539">Nucleus</keyword>
<evidence type="ECO:0000259" key="23">
    <source>
        <dbReference type="Pfam" id="PF03104"/>
    </source>
</evidence>
<dbReference type="Gene3D" id="3.90.1600.10">
    <property type="entry name" value="Palm domain of DNA polymerase"/>
    <property type="match status" value="1"/>
</dbReference>
<dbReference type="InterPro" id="IPR006133">
    <property type="entry name" value="DNA-dir_DNA_pol_B_exonuc"/>
</dbReference>
<dbReference type="GO" id="GO:0003887">
    <property type="term" value="F:DNA-directed DNA polymerase activity"/>
    <property type="evidence" value="ECO:0007669"/>
    <property type="project" value="UniProtKB-KW"/>
</dbReference>
<dbReference type="Proteomes" id="UP000054251">
    <property type="component" value="Unassembled WGS sequence"/>
</dbReference>
<keyword evidence="12 20" id="KW-0239">DNA-directed DNA polymerase</keyword>
<dbReference type="Pfam" id="PF24055">
    <property type="entry name" value="POL3_N"/>
    <property type="match status" value="1"/>
</dbReference>
<dbReference type="Gene3D" id="1.10.287.690">
    <property type="entry name" value="Helix hairpin bin"/>
    <property type="match status" value="1"/>
</dbReference>
<dbReference type="InterPro" id="IPR043502">
    <property type="entry name" value="DNA/RNA_pol_sf"/>
</dbReference>
<evidence type="ECO:0000313" key="25">
    <source>
        <dbReference type="EMBL" id="KSA03618.1"/>
    </source>
</evidence>
<keyword evidence="4" id="KW-0004">4Fe-4S</keyword>
<dbReference type="PROSITE" id="PS00116">
    <property type="entry name" value="DNA_POLYMERASE_B"/>
    <property type="match status" value="1"/>
</dbReference>
<evidence type="ECO:0000256" key="2">
    <source>
        <dbReference type="ARBA" id="ARBA00004123"/>
    </source>
</evidence>
<dbReference type="SUPFAM" id="SSF53098">
    <property type="entry name" value="Ribonuclease H-like"/>
    <property type="match status" value="1"/>
</dbReference>
<comment type="subcellular location">
    <subcellularLocation>
        <location evidence="2">Nucleus</location>
    </subcellularLocation>
</comment>
<keyword evidence="7 20" id="KW-0235">DNA replication</keyword>
<feature type="domain" description="DNA-directed DNA polymerase family B multifunctional" evidence="22">
    <location>
        <begin position="989"/>
        <end position="1444"/>
    </location>
</feature>
<dbReference type="FunFam" id="1.10.132.60:FF:000007">
    <property type="entry name" value="DNA polymerase"/>
    <property type="match status" value="1"/>
</dbReference>
<evidence type="ECO:0000256" key="12">
    <source>
        <dbReference type="ARBA" id="ARBA00022932"/>
    </source>
</evidence>
<dbReference type="InterPro" id="IPR006134">
    <property type="entry name" value="DNA-dir_DNA_pol_B_multi_dom"/>
</dbReference>
<keyword evidence="5 20" id="KW-0808">Transferase</keyword>
<evidence type="ECO:0000256" key="5">
    <source>
        <dbReference type="ARBA" id="ARBA00022679"/>
    </source>
</evidence>
<dbReference type="PANTHER" id="PTHR45812">
    <property type="entry name" value="DNA POLYMERASE ZETA CATALYTIC SUBUNIT"/>
    <property type="match status" value="1"/>
</dbReference>
<keyword evidence="10" id="KW-0863">Zinc-finger</keyword>
<evidence type="ECO:0000256" key="13">
    <source>
        <dbReference type="ARBA" id="ARBA00023004"/>
    </source>
</evidence>
<proteinExistence type="inferred from homology"/>
<keyword evidence="15 20" id="KW-0238">DNA-binding</keyword>
<keyword evidence="26" id="KW-1185">Reference proteome</keyword>
<dbReference type="OrthoDB" id="2414538at2759"/>
<feature type="region of interest" description="Disordered" evidence="21">
    <location>
        <begin position="479"/>
        <end position="498"/>
    </location>
</feature>
<dbReference type="PANTHER" id="PTHR45812:SF1">
    <property type="entry name" value="DNA POLYMERASE ZETA CATALYTIC SUBUNIT"/>
    <property type="match status" value="1"/>
</dbReference>
<dbReference type="GO" id="GO:0016035">
    <property type="term" value="C:zeta DNA polymerase complex"/>
    <property type="evidence" value="ECO:0007669"/>
    <property type="project" value="InterPro"/>
</dbReference>
<protein>
    <recommendedName>
        <fullName evidence="20">DNA polymerase</fullName>
        <ecNumber evidence="20">2.7.7.7</ecNumber>
    </recommendedName>
</protein>
<dbReference type="GO" id="GO:0006260">
    <property type="term" value="P:DNA replication"/>
    <property type="evidence" value="ECO:0007669"/>
    <property type="project" value="UniProtKB-KW"/>
</dbReference>
<evidence type="ECO:0000313" key="26">
    <source>
        <dbReference type="Proteomes" id="UP000054251"/>
    </source>
</evidence>
<dbReference type="Gene3D" id="1.10.132.60">
    <property type="entry name" value="DNA polymerase family B, C-terminal domain"/>
    <property type="match status" value="1"/>
</dbReference>
<evidence type="ECO:0000256" key="15">
    <source>
        <dbReference type="ARBA" id="ARBA00023125"/>
    </source>
</evidence>
<keyword evidence="13" id="KW-0408">Iron</keyword>
<dbReference type="InterPro" id="IPR017964">
    <property type="entry name" value="DNA-dir_DNA_pol_B_CS"/>
</dbReference>
<evidence type="ECO:0000256" key="21">
    <source>
        <dbReference type="SAM" id="MobiDB-lite"/>
    </source>
</evidence>
<reference evidence="25 26" key="1">
    <citation type="submission" date="2015-11" db="EMBL/GenBank/DDBJ databases">
        <title>The genome of Debaryomyces fabryi.</title>
        <authorList>
            <person name="Tafer H."/>
            <person name="Lopandic K."/>
        </authorList>
    </citation>
    <scope>NUCLEOTIDE SEQUENCE [LARGE SCALE GENOMIC DNA]</scope>
    <source>
        <strain evidence="25 26">CBS 789</strain>
    </source>
</reference>
<dbReference type="RefSeq" id="XP_015469720.1">
    <property type="nucleotide sequence ID" value="XM_015609423.1"/>
</dbReference>
<evidence type="ECO:0000256" key="6">
    <source>
        <dbReference type="ARBA" id="ARBA00022695"/>
    </source>
</evidence>
<dbReference type="GO" id="GO:0003677">
    <property type="term" value="F:DNA binding"/>
    <property type="evidence" value="ECO:0007669"/>
    <property type="project" value="UniProtKB-KW"/>
</dbReference>
<dbReference type="CDD" id="cd05534">
    <property type="entry name" value="POLBc_zeta"/>
    <property type="match status" value="1"/>
</dbReference>
<evidence type="ECO:0000256" key="8">
    <source>
        <dbReference type="ARBA" id="ARBA00022723"/>
    </source>
</evidence>
<dbReference type="GO" id="GO:0008270">
    <property type="term" value="F:zinc ion binding"/>
    <property type="evidence" value="ECO:0007669"/>
    <property type="project" value="UniProtKB-KW"/>
</dbReference>
<dbReference type="EMBL" id="LMYN01000007">
    <property type="protein sequence ID" value="KSA03618.1"/>
    <property type="molecule type" value="Genomic_DNA"/>
</dbReference>
<comment type="caution">
    <text evidence="25">The sequence shown here is derived from an EMBL/GenBank/DDBJ whole genome shotgun (WGS) entry which is preliminary data.</text>
</comment>
<dbReference type="InterPro" id="IPR042087">
    <property type="entry name" value="DNA_pol_B_thumb"/>
</dbReference>
<evidence type="ECO:0000256" key="17">
    <source>
        <dbReference type="ARBA" id="ARBA00023242"/>
    </source>
</evidence>
<evidence type="ECO:0000259" key="24">
    <source>
        <dbReference type="Pfam" id="PF24055"/>
    </source>
</evidence>
<keyword evidence="8" id="KW-0479">Metal-binding</keyword>
<comment type="subunit">
    <text evidence="19">Forms DNA polymerase zeta with REV7.</text>
</comment>
<organism evidence="25 26">
    <name type="scientific">Debaryomyces fabryi</name>
    <dbReference type="NCBI Taxonomy" id="58627"/>
    <lineage>
        <taxon>Eukaryota</taxon>
        <taxon>Fungi</taxon>
        <taxon>Dikarya</taxon>
        <taxon>Ascomycota</taxon>
        <taxon>Saccharomycotina</taxon>
        <taxon>Pichiomycetes</taxon>
        <taxon>Debaryomycetaceae</taxon>
        <taxon>Debaryomyces</taxon>
    </lineage>
</organism>
<dbReference type="CDD" id="cd05778">
    <property type="entry name" value="DNA_polB_zeta_exo"/>
    <property type="match status" value="1"/>
</dbReference>
<evidence type="ECO:0000256" key="16">
    <source>
        <dbReference type="ARBA" id="ARBA00023204"/>
    </source>
</evidence>
<evidence type="ECO:0000256" key="7">
    <source>
        <dbReference type="ARBA" id="ARBA00022705"/>
    </source>
</evidence>
<keyword evidence="14" id="KW-0411">Iron-sulfur</keyword>
<dbReference type="InterPro" id="IPR030559">
    <property type="entry name" value="PolZ_Rev3"/>
</dbReference>
<evidence type="ECO:0000259" key="22">
    <source>
        <dbReference type="Pfam" id="PF00136"/>
    </source>
</evidence>
<gene>
    <name evidence="25" type="ORF">AC631_00593</name>
</gene>
<dbReference type="InterPro" id="IPR056435">
    <property type="entry name" value="DPOD/Z_N"/>
</dbReference>
<comment type="similarity">
    <text evidence="3 20">Belongs to the DNA polymerase type-B family.</text>
</comment>
<keyword evidence="9" id="KW-0227">DNA damage</keyword>
<feature type="compositionally biased region" description="Polar residues" evidence="21">
    <location>
        <begin position="531"/>
        <end position="550"/>
    </location>
</feature>
<dbReference type="EC" id="2.7.7.7" evidence="20"/>
<evidence type="ECO:0000256" key="9">
    <source>
        <dbReference type="ARBA" id="ARBA00022763"/>
    </source>
</evidence>
<dbReference type="Pfam" id="PF00136">
    <property type="entry name" value="DNA_pol_B"/>
    <property type="match status" value="1"/>
</dbReference>
<dbReference type="SUPFAM" id="SSF56672">
    <property type="entry name" value="DNA/RNA polymerases"/>
    <property type="match status" value="1"/>
</dbReference>
<evidence type="ECO:0000256" key="18">
    <source>
        <dbReference type="ARBA" id="ARBA00049244"/>
    </source>
</evidence>